<dbReference type="AlphaFoldDB" id="A0A1L3F0Y8"/>
<proteinExistence type="predicted"/>
<organism evidence="2 3">
    <name type="scientific">Bradyrhizobium japonicum</name>
    <dbReference type="NCBI Taxonomy" id="375"/>
    <lineage>
        <taxon>Bacteria</taxon>
        <taxon>Pseudomonadati</taxon>
        <taxon>Pseudomonadota</taxon>
        <taxon>Alphaproteobacteria</taxon>
        <taxon>Hyphomicrobiales</taxon>
        <taxon>Nitrobacteraceae</taxon>
        <taxon>Bradyrhizobium</taxon>
    </lineage>
</organism>
<evidence type="ECO:0000313" key="3">
    <source>
        <dbReference type="Proteomes" id="UP000181962"/>
    </source>
</evidence>
<dbReference type="Proteomes" id="UP000181962">
    <property type="component" value="Chromosome"/>
</dbReference>
<protein>
    <submittedName>
        <fullName evidence="2">Uncharacterized protein</fullName>
    </submittedName>
</protein>
<dbReference type="OrthoDB" id="5298532at2"/>
<name>A0A1L3F0Y8_BRAJP</name>
<feature type="region of interest" description="Disordered" evidence="1">
    <location>
        <begin position="1"/>
        <end position="26"/>
    </location>
</feature>
<evidence type="ECO:0000256" key="1">
    <source>
        <dbReference type="SAM" id="MobiDB-lite"/>
    </source>
</evidence>
<dbReference type="EMBL" id="CP017637">
    <property type="protein sequence ID" value="APG06976.1"/>
    <property type="molecule type" value="Genomic_DNA"/>
</dbReference>
<reference evidence="2 3" key="1">
    <citation type="submission" date="2016-11" db="EMBL/GenBank/DDBJ databases">
        <title>Complete Genome Sequence of Bradyrhizobium sp. strain J5, an isolated from soybean nodule in Hokkaido.</title>
        <authorList>
            <person name="Kanehara K."/>
        </authorList>
    </citation>
    <scope>NUCLEOTIDE SEQUENCE [LARGE SCALE GENOMIC DNA]</scope>
    <source>
        <strain evidence="2 3">J5</strain>
    </source>
</reference>
<evidence type="ECO:0000313" key="2">
    <source>
        <dbReference type="EMBL" id="APG06976.1"/>
    </source>
</evidence>
<accession>A0A1L3F0Y8</accession>
<dbReference type="RefSeq" id="WP_155794772.1">
    <property type="nucleotide sequence ID" value="NZ_CP017637.1"/>
</dbReference>
<gene>
    <name evidence="2" type="ORF">BKD09_01420</name>
</gene>
<sequence length="81" mass="9197">MVRKSLDKSFSSPACDKSRATSVASNEQRLGWRLPEWMRLTGTSRPTLWRQVKRGDLKLVYVGPTPMVPRAEAIRLGLINK</sequence>